<dbReference type="InterPro" id="IPR011006">
    <property type="entry name" value="CheY-like_superfamily"/>
</dbReference>
<keyword evidence="2" id="KW-0067">ATP-binding</keyword>
<dbReference type="SUPFAM" id="SSF52540">
    <property type="entry name" value="P-loop containing nucleoside triphosphate hydrolases"/>
    <property type="match status" value="1"/>
</dbReference>
<dbReference type="PROSITE" id="PS00675">
    <property type="entry name" value="SIGMA54_INTERACT_1"/>
    <property type="match status" value="1"/>
</dbReference>
<evidence type="ECO:0000256" key="4">
    <source>
        <dbReference type="ARBA" id="ARBA00023163"/>
    </source>
</evidence>
<dbReference type="Pfam" id="PF02954">
    <property type="entry name" value="HTH_8"/>
    <property type="match status" value="1"/>
</dbReference>
<dbReference type="PANTHER" id="PTHR32071">
    <property type="entry name" value="TRANSCRIPTIONAL REGULATORY PROTEIN"/>
    <property type="match status" value="1"/>
</dbReference>
<dbReference type="PROSITE" id="PS00688">
    <property type="entry name" value="SIGMA54_INTERACT_3"/>
    <property type="match status" value="1"/>
</dbReference>
<gene>
    <name evidence="8" type="ORF">SAMN00777080_2554</name>
</gene>
<feature type="modified residue" description="4-aspartylphosphate" evidence="5">
    <location>
        <position position="52"/>
    </location>
</feature>
<keyword evidence="9" id="KW-1185">Reference proteome</keyword>
<dbReference type="CDD" id="cd00009">
    <property type="entry name" value="AAA"/>
    <property type="match status" value="1"/>
</dbReference>
<dbReference type="SUPFAM" id="SSF52172">
    <property type="entry name" value="CheY-like"/>
    <property type="match status" value="1"/>
</dbReference>
<dbReference type="GO" id="GO:0000160">
    <property type="term" value="P:phosphorelay signal transduction system"/>
    <property type="evidence" value="ECO:0007669"/>
    <property type="project" value="InterPro"/>
</dbReference>
<dbReference type="Pfam" id="PF25601">
    <property type="entry name" value="AAA_lid_14"/>
    <property type="match status" value="1"/>
</dbReference>
<dbReference type="InterPro" id="IPR025944">
    <property type="entry name" value="Sigma_54_int_dom_CS"/>
</dbReference>
<evidence type="ECO:0000313" key="9">
    <source>
        <dbReference type="Proteomes" id="UP000192333"/>
    </source>
</evidence>
<dbReference type="InterPro" id="IPR027417">
    <property type="entry name" value="P-loop_NTPase"/>
</dbReference>
<feature type="domain" description="Response regulatory" evidence="7">
    <location>
        <begin position="3"/>
        <end position="117"/>
    </location>
</feature>
<reference evidence="9" key="1">
    <citation type="submission" date="2017-04" db="EMBL/GenBank/DDBJ databases">
        <authorList>
            <person name="Varghese N."/>
            <person name="Submissions S."/>
        </authorList>
    </citation>
    <scope>NUCLEOTIDE SEQUENCE [LARGE SCALE GENOMIC DNA]</scope>
    <source>
        <strain evidence="9">DSM 16537</strain>
    </source>
</reference>
<keyword evidence="3" id="KW-0805">Transcription regulation</keyword>
<dbReference type="EMBL" id="LT838813">
    <property type="protein sequence ID" value="SMD43941.1"/>
    <property type="molecule type" value="Genomic_DNA"/>
</dbReference>
<dbReference type="PANTHER" id="PTHR32071:SF81">
    <property type="entry name" value="PROPIONATE CATABOLISM OPERON REGULATORY PROTEIN"/>
    <property type="match status" value="1"/>
</dbReference>
<dbReference type="Pfam" id="PF00072">
    <property type="entry name" value="Response_reg"/>
    <property type="match status" value="1"/>
</dbReference>
<dbReference type="InterPro" id="IPR058031">
    <property type="entry name" value="AAA_lid_NorR"/>
</dbReference>
<keyword evidence="4" id="KW-0804">Transcription</keyword>
<sequence>MGKILLIEDDVSYSRIIKNFLEKNGFEVSTSAKVSEAITLLKSHSTELIITDFRLPDGTGLNILSYAMSLPIPIPVILITNYSDIRTAVKAMKMGAVEYITKPINPDELLLTVKETFSAPISPNTNSQKSETPFADEDYITGKSEPSVKLEEYIKLVSPTELSVIVLGETGTGKEYISKRIHNLSKRKSGPFVAVDCGALSKDLAGSELFGHIKGAFTGAVETKSGHFEMAKGGTIFLDEVGNLSYEVQIKLLRAIQERTIRKIGSNQEIPIDVRILAATNDDLINQVKEGNFREDLYHRLNEFSITALPLRERGSDLLHFAHHFLTKSNLKLGKAVQGFKPEVEKIFLTYSWPGNLRELKNIIRRAVLLTQSDWIGKDVLPEEIFSQKIETPTNNPEGNFKKSLMQHERDLIIRTLEEVNYNKSKASKILGMDRKTLYSKMEKYGIS</sequence>
<dbReference type="FunFam" id="3.40.50.300:FF:000006">
    <property type="entry name" value="DNA-binding transcriptional regulator NtrC"/>
    <property type="match status" value="1"/>
</dbReference>
<dbReference type="AlphaFoldDB" id="A0A1W2H4W2"/>
<dbReference type="InterPro" id="IPR025662">
    <property type="entry name" value="Sigma_54_int_dom_ATP-bd_1"/>
</dbReference>
<dbReference type="PROSITE" id="PS50110">
    <property type="entry name" value="RESPONSE_REGULATORY"/>
    <property type="match status" value="1"/>
</dbReference>
<dbReference type="SMART" id="SM00448">
    <property type="entry name" value="REC"/>
    <property type="match status" value="1"/>
</dbReference>
<dbReference type="STRING" id="758820.SAMN00777080_2554"/>
<dbReference type="GO" id="GO:0006355">
    <property type="term" value="P:regulation of DNA-templated transcription"/>
    <property type="evidence" value="ECO:0007669"/>
    <property type="project" value="InterPro"/>
</dbReference>
<dbReference type="Gene3D" id="1.10.8.60">
    <property type="match status" value="1"/>
</dbReference>
<dbReference type="InterPro" id="IPR001789">
    <property type="entry name" value="Sig_transdc_resp-reg_receiver"/>
</dbReference>
<evidence type="ECO:0000256" key="5">
    <source>
        <dbReference type="PROSITE-ProRule" id="PRU00169"/>
    </source>
</evidence>
<dbReference type="Gene3D" id="3.40.50.2300">
    <property type="match status" value="1"/>
</dbReference>
<dbReference type="GO" id="GO:0043565">
    <property type="term" value="F:sequence-specific DNA binding"/>
    <property type="evidence" value="ECO:0007669"/>
    <property type="project" value="InterPro"/>
</dbReference>
<evidence type="ECO:0000259" key="6">
    <source>
        <dbReference type="PROSITE" id="PS50045"/>
    </source>
</evidence>
<dbReference type="RefSeq" id="WP_084120789.1">
    <property type="nucleotide sequence ID" value="NZ_LT838813.1"/>
</dbReference>
<accession>A0A1W2H4W2</accession>
<feature type="domain" description="Sigma-54 factor interaction" evidence="6">
    <location>
        <begin position="140"/>
        <end position="369"/>
    </location>
</feature>
<dbReference type="InterPro" id="IPR003593">
    <property type="entry name" value="AAA+_ATPase"/>
</dbReference>
<proteinExistence type="predicted"/>
<evidence type="ECO:0000313" key="8">
    <source>
        <dbReference type="EMBL" id="SMD43941.1"/>
    </source>
</evidence>
<keyword evidence="8" id="KW-0238">DNA-binding</keyword>
<dbReference type="PRINTS" id="PR01590">
    <property type="entry name" value="HTHFIS"/>
</dbReference>
<dbReference type="InterPro" id="IPR009057">
    <property type="entry name" value="Homeodomain-like_sf"/>
</dbReference>
<name>A0A1W2H4W2_9BACT</name>
<dbReference type="Gene3D" id="1.10.10.60">
    <property type="entry name" value="Homeodomain-like"/>
    <property type="match status" value="1"/>
</dbReference>
<organism evidence="8 9">
    <name type="scientific">Aquiflexum balticum DSM 16537</name>
    <dbReference type="NCBI Taxonomy" id="758820"/>
    <lineage>
        <taxon>Bacteria</taxon>
        <taxon>Pseudomonadati</taxon>
        <taxon>Bacteroidota</taxon>
        <taxon>Cytophagia</taxon>
        <taxon>Cytophagales</taxon>
        <taxon>Cyclobacteriaceae</taxon>
        <taxon>Aquiflexum</taxon>
    </lineage>
</organism>
<dbReference type="SUPFAM" id="SSF46689">
    <property type="entry name" value="Homeodomain-like"/>
    <property type="match status" value="1"/>
</dbReference>
<dbReference type="PROSITE" id="PS50045">
    <property type="entry name" value="SIGMA54_INTERACT_4"/>
    <property type="match status" value="1"/>
</dbReference>
<keyword evidence="5" id="KW-0597">Phosphoprotein</keyword>
<dbReference type="InterPro" id="IPR002078">
    <property type="entry name" value="Sigma_54_int"/>
</dbReference>
<dbReference type="OrthoDB" id="9782110at2"/>
<evidence type="ECO:0000256" key="3">
    <source>
        <dbReference type="ARBA" id="ARBA00023015"/>
    </source>
</evidence>
<dbReference type="Pfam" id="PF00158">
    <property type="entry name" value="Sigma54_activat"/>
    <property type="match status" value="1"/>
</dbReference>
<dbReference type="InterPro" id="IPR002197">
    <property type="entry name" value="HTH_Fis"/>
</dbReference>
<protein>
    <submittedName>
        <fullName evidence="8">DNA-binding transcriptional response regulator, NtrC family, contains REC, AAA-type ATPase, and a Fis-type DNA-binding domains</fullName>
    </submittedName>
</protein>
<evidence type="ECO:0000256" key="1">
    <source>
        <dbReference type="ARBA" id="ARBA00022741"/>
    </source>
</evidence>
<evidence type="ECO:0000259" key="7">
    <source>
        <dbReference type="PROSITE" id="PS50110"/>
    </source>
</evidence>
<dbReference type="Proteomes" id="UP000192333">
    <property type="component" value="Chromosome I"/>
</dbReference>
<dbReference type="SMART" id="SM00382">
    <property type="entry name" value="AAA"/>
    <property type="match status" value="1"/>
</dbReference>
<dbReference type="CDD" id="cd00156">
    <property type="entry name" value="REC"/>
    <property type="match status" value="1"/>
</dbReference>
<dbReference type="GO" id="GO:0005524">
    <property type="term" value="F:ATP binding"/>
    <property type="evidence" value="ECO:0007669"/>
    <property type="project" value="UniProtKB-KW"/>
</dbReference>
<keyword evidence="1" id="KW-0547">Nucleotide-binding</keyword>
<dbReference type="Gene3D" id="3.40.50.300">
    <property type="entry name" value="P-loop containing nucleotide triphosphate hydrolases"/>
    <property type="match status" value="1"/>
</dbReference>
<evidence type="ECO:0000256" key="2">
    <source>
        <dbReference type="ARBA" id="ARBA00022840"/>
    </source>
</evidence>